<dbReference type="GO" id="GO:0003677">
    <property type="term" value="F:DNA binding"/>
    <property type="evidence" value="ECO:0007669"/>
    <property type="project" value="UniProtKB-KW"/>
</dbReference>
<dbReference type="RefSeq" id="WP_163074696.1">
    <property type="nucleotide sequence ID" value="NZ_CP048630.1"/>
</dbReference>
<dbReference type="EMBL" id="CP048630">
    <property type="protein sequence ID" value="QIB33601.1"/>
    <property type="molecule type" value="Genomic_DNA"/>
</dbReference>
<gene>
    <name evidence="3" type="ORF">G3A50_07695</name>
</gene>
<keyword evidence="4" id="KW-1185">Reference proteome</keyword>
<dbReference type="PANTHER" id="PTHR41259">
    <property type="entry name" value="DOUBLE-STRAND BREAK REPAIR RAD50 ATPASE, PUTATIVE-RELATED"/>
    <property type="match status" value="1"/>
</dbReference>
<evidence type="ECO:0000256" key="1">
    <source>
        <dbReference type="SAM" id="Coils"/>
    </source>
</evidence>
<name>A0A6P1YLN5_9HYPH</name>
<evidence type="ECO:0000313" key="4">
    <source>
        <dbReference type="Proteomes" id="UP000464751"/>
    </source>
</evidence>
<sequence length="875" mass="96293">MKIAALRLYNVKRFARRGVAIEGIGDGVNVLCAANEHGKSTSFDALHALFFQSHMGLPRDVRRLQPYSGGNPLVEADILVPEGRFRLTKQFIGGRRATVTDLGTGRLVAQADEAERFIAGLIRGGTAGPAGLLWVRQGNTGLEKRKEDEDERQVRESLLTSVQGEVEAITGGRRMSQIIEACNAELGALVTATGKPKAGGPYAAAIEELERFTGEEVRLKAEVDALREALDQRTGVLKRLTECENADDKTARRSAIAEAEAAFEVAKNHAESLKAARAETALARSRFEAAGRDFRAFREALERVTVLQQERETARERRDATQHRRNAASRAVEEARAEVEAAESEERRAGELLSALDAAQKARQAALELDALRQRLERAEAIRTREEECEAELASITLPAGSIKRLQALELDIARLRAAEEAGRPSLRIAYAPGSQTRVIIDGQEWPDGDERMVRDVARLDLPGIGTLSVHANRPVDADGALKRAEQARATLLAEIGVSSLDDAHRRQEAATAKAAELDQLRFEKKHLVPEGLKALREEISRRAALPEALLELTGDPQEVRELLARAAQRVGAARNRAHEAQPERERAIDALMSAQASLAAIESELSRLEASLGPEGERQTREAGLAAAFAEMEAELRSRETRSQVLEARAPDLVTAEAVLRRVKSVDEAANRQEAQLRVTLAGLTGQIRTRADDAVEEAWREAREAREAAASRVSAFETEVAVLGRLREALQASRSAARDLYLQPVLAELRPLLHLLFDDISIVFDEKTLLPQTIRRNGQDEEVDRLSGGMREQLSVLTRLAFARLLAQDGRPAPVILDDALVYSDDDRIERMFNALHRQALSQQIIVFSCRQRAFARLGGNVLHMTDWEPTLG</sequence>
<accession>A0A6P1YLN5</accession>
<dbReference type="SUPFAM" id="SSF52540">
    <property type="entry name" value="P-loop containing nucleoside triphosphate hydrolases"/>
    <property type="match status" value="1"/>
</dbReference>
<dbReference type="KEGG" id="apra:G3A50_07695"/>
<reference evidence="3 4" key="1">
    <citation type="submission" date="2020-02" db="EMBL/GenBank/DDBJ databases">
        <authorList>
            <person name="Li G."/>
        </authorList>
    </citation>
    <scope>NUCLEOTIDE SEQUENCE [LARGE SCALE GENOMIC DNA]</scope>
    <source>
        <strain evidence="3 4">DSM 102029</strain>
    </source>
</reference>
<dbReference type="InterPro" id="IPR027417">
    <property type="entry name" value="P-loop_NTPase"/>
</dbReference>
<keyword evidence="1" id="KW-0175">Coiled coil</keyword>
<dbReference type="AlphaFoldDB" id="A0A6P1YLN5"/>
<feature type="coiled-coil region" evidence="1">
    <location>
        <begin position="585"/>
        <end position="612"/>
    </location>
</feature>
<dbReference type="Gene3D" id="3.40.50.300">
    <property type="entry name" value="P-loop containing nucleotide triphosphate hydrolases"/>
    <property type="match status" value="2"/>
</dbReference>
<evidence type="ECO:0000256" key="2">
    <source>
        <dbReference type="SAM" id="MobiDB-lite"/>
    </source>
</evidence>
<proteinExistence type="predicted"/>
<protein>
    <submittedName>
        <fullName evidence="3">DNA-binding protein</fullName>
    </submittedName>
</protein>
<feature type="compositionally biased region" description="Basic and acidic residues" evidence="2">
    <location>
        <begin position="309"/>
        <end position="322"/>
    </location>
</feature>
<dbReference type="PANTHER" id="PTHR41259:SF1">
    <property type="entry name" value="DOUBLE-STRAND BREAK REPAIR RAD50 ATPASE, PUTATIVE-RELATED"/>
    <property type="match status" value="1"/>
</dbReference>
<feature type="region of interest" description="Disordered" evidence="2">
    <location>
        <begin position="309"/>
        <end position="334"/>
    </location>
</feature>
<dbReference type="Proteomes" id="UP000464751">
    <property type="component" value="Chromosome"/>
</dbReference>
<organism evidence="3 4">
    <name type="scientific">Ancylobacter pratisalsi</name>
    <dbReference type="NCBI Taxonomy" id="1745854"/>
    <lineage>
        <taxon>Bacteria</taxon>
        <taxon>Pseudomonadati</taxon>
        <taxon>Pseudomonadota</taxon>
        <taxon>Alphaproteobacteria</taxon>
        <taxon>Hyphomicrobiales</taxon>
        <taxon>Xanthobacteraceae</taxon>
        <taxon>Ancylobacter</taxon>
    </lineage>
</organism>
<keyword evidence="3" id="KW-0238">DNA-binding</keyword>
<evidence type="ECO:0000313" key="3">
    <source>
        <dbReference type="EMBL" id="QIB33601.1"/>
    </source>
</evidence>